<comment type="caution">
    <text evidence="2">The sequence shown here is derived from an EMBL/GenBank/DDBJ whole genome shotgun (WGS) entry which is preliminary data.</text>
</comment>
<evidence type="ECO:0000313" key="3">
    <source>
        <dbReference type="Proteomes" id="UP000188268"/>
    </source>
</evidence>
<feature type="compositionally biased region" description="Low complexity" evidence="1">
    <location>
        <begin position="33"/>
        <end position="45"/>
    </location>
</feature>
<gene>
    <name evidence="2" type="ORF">CCACVL1_06297</name>
</gene>
<dbReference type="EMBL" id="AWWV01008017">
    <property type="protein sequence ID" value="OMO93883.1"/>
    <property type="molecule type" value="Genomic_DNA"/>
</dbReference>
<feature type="region of interest" description="Disordered" evidence="1">
    <location>
        <begin position="20"/>
        <end position="45"/>
    </location>
</feature>
<accession>A0A1R3JGC3</accession>
<protein>
    <submittedName>
        <fullName evidence="2">Uncharacterized protein</fullName>
    </submittedName>
</protein>
<dbReference type="Proteomes" id="UP000188268">
    <property type="component" value="Unassembled WGS sequence"/>
</dbReference>
<evidence type="ECO:0000313" key="2">
    <source>
        <dbReference type="EMBL" id="OMO93883.1"/>
    </source>
</evidence>
<keyword evidence="3" id="KW-1185">Reference proteome</keyword>
<organism evidence="2 3">
    <name type="scientific">Corchorus capsularis</name>
    <name type="common">Jute</name>
    <dbReference type="NCBI Taxonomy" id="210143"/>
    <lineage>
        <taxon>Eukaryota</taxon>
        <taxon>Viridiplantae</taxon>
        <taxon>Streptophyta</taxon>
        <taxon>Embryophyta</taxon>
        <taxon>Tracheophyta</taxon>
        <taxon>Spermatophyta</taxon>
        <taxon>Magnoliopsida</taxon>
        <taxon>eudicotyledons</taxon>
        <taxon>Gunneridae</taxon>
        <taxon>Pentapetalae</taxon>
        <taxon>rosids</taxon>
        <taxon>malvids</taxon>
        <taxon>Malvales</taxon>
        <taxon>Malvaceae</taxon>
        <taxon>Grewioideae</taxon>
        <taxon>Apeibeae</taxon>
        <taxon>Corchorus</taxon>
    </lineage>
</organism>
<evidence type="ECO:0000256" key="1">
    <source>
        <dbReference type="SAM" id="MobiDB-lite"/>
    </source>
</evidence>
<name>A0A1R3JGC3_COCAP</name>
<dbReference type="Gramene" id="OMO93883">
    <property type="protein sequence ID" value="OMO93883"/>
    <property type="gene ID" value="CCACVL1_06297"/>
</dbReference>
<sequence>METPCKNSLCSNTSYSARSRLDSLQQQRHHHLPSLQSSSPVSESLPTPTVILQLSAFKCYE</sequence>
<proteinExistence type="predicted"/>
<reference evidence="2 3" key="1">
    <citation type="submission" date="2013-09" db="EMBL/GenBank/DDBJ databases">
        <title>Corchorus capsularis genome sequencing.</title>
        <authorList>
            <person name="Alam M."/>
            <person name="Haque M.S."/>
            <person name="Islam M.S."/>
            <person name="Emdad E.M."/>
            <person name="Islam M.M."/>
            <person name="Ahmed B."/>
            <person name="Halim A."/>
            <person name="Hossen Q.M.M."/>
            <person name="Hossain M.Z."/>
            <person name="Ahmed R."/>
            <person name="Khan M.M."/>
            <person name="Islam R."/>
            <person name="Rashid M.M."/>
            <person name="Khan S.A."/>
            <person name="Rahman M.S."/>
            <person name="Alam M."/>
        </authorList>
    </citation>
    <scope>NUCLEOTIDE SEQUENCE [LARGE SCALE GENOMIC DNA]</scope>
    <source>
        <strain evidence="3">cv. CVL-1</strain>
        <tissue evidence="2">Whole seedling</tissue>
    </source>
</reference>
<dbReference type="AlphaFoldDB" id="A0A1R3JGC3"/>